<dbReference type="EMBL" id="VIBQ01000152">
    <property type="protein sequence ID" value="KAB9074147.1"/>
    <property type="molecule type" value="Genomic_DNA"/>
</dbReference>
<feature type="compositionally biased region" description="Polar residues" evidence="1">
    <location>
        <begin position="1"/>
        <end position="16"/>
    </location>
</feature>
<evidence type="ECO:0000313" key="2">
    <source>
        <dbReference type="EMBL" id="KAB9074147.1"/>
    </source>
</evidence>
<organism evidence="2 3">
    <name type="scientific">Carpinus fangiana</name>
    <dbReference type="NCBI Taxonomy" id="176857"/>
    <lineage>
        <taxon>Eukaryota</taxon>
        <taxon>Viridiplantae</taxon>
        <taxon>Streptophyta</taxon>
        <taxon>Embryophyta</taxon>
        <taxon>Tracheophyta</taxon>
        <taxon>Spermatophyta</taxon>
        <taxon>Magnoliopsida</taxon>
        <taxon>eudicotyledons</taxon>
        <taxon>Gunneridae</taxon>
        <taxon>Pentapetalae</taxon>
        <taxon>rosids</taxon>
        <taxon>fabids</taxon>
        <taxon>Fagales</taxon>
        <taxon>Betulaceae</taxon>
        <taxon>Carpinus</taxon>
    </lineage>
</organism>
<proteinExistence type="predicted"/>
<keyword evidence="3" id="KW-1185">Reference proteome</keyword>
<dbReference type="AlphaFoldDB" id="A0A5N6L6A8"/>
<sequence>MASTFGQMGACTSVNGTVAGPPGRESSAGPPAPPMRVSSRVATWMGKGLIRALLETHIKALG</sequence>
<gene>
    <name evidence="2" type="ORF">FH972_026953</name>
</gene>
<evidence type="ECO:0000313" key="3">
    <source>
        <dbReference type="Proteomes" id="UP000327013"/>
    </source>
</evidence>
<protein>
    <submittedName>
        <fullName evidence="2">Uncharacterized protein</fullName>
    </submittedName>
</protein>
<feature type="region of interest" description="Disordered" evidence="1">
    <location>
        <begin position="1"/>
        <end position="37"/>
    </location>
</feature>
<comment type="caution">
    <text evidence="2">The sequence shown here is derived from an EMBL/GenBank/DDBJ whole genome shotgun (WGS) entry which is preliminary data.</text>
</comment>
<reference evidence="2 3" key="1">
    <citation type="submission" date="2019-06" db="EMBL/GenBank/DDBJ databases">
        <title>A chromosomal-level reference genome of Carpinus fangiana (Coryloideae, Betulaceae).</title>
        <authorList>
            <person name="Yang X."/>
            <person name="Wang Z."/>
            <person name="Zhang L."/>
            <person name="Hao G."/>
            <person name="Liu J."/>
            <person name="Yang Y."/>
        </authorList>
    </citation>
    <scope>NUCLEOTIDE SEQUENCE [LARGE SCALE GENOMIC DNA]</scope>
    <source>
        <strain evidence="2">Cfa_2016G</strain>
        <tissue evidence="2">Leaf</tissue>
    </source>
</reference>
<accession>A0A5N6L6A8</accession>
<dbReference type="Proteomes" id="UP000327013">
    <property type="component" value="Unassembled WGS sequence"/>
</dbReference>
<evidence type="ECO:0000256" key="1">
    <source>
        <dbReference type="SAM" id="MobiDB-lite"/>
    </source>
</evidence>
<name>A0A5N6L6A8_9ROSI</name>